<gene>
    <name evidence="1" type="ORF">V6x_51760</name>
</gene>
<name>A0A517WJL7_9PLAN</name>
<reference evidence="1 2" key="1">
    <citation type="submission" date="2019-02" db="EMBL/GenBank/DDBJ databases">
        <title>Deep-cultivation of Planctomycetes and their phenomic and genomic characterization uncovers novel biology.</title>
        <authorList>
            <person name="Wiegand S."/>
            <person name="Jogler M."/>
            <person name="Boedeker C."/>
            <person name="Pinto D."/>
            <person name="Vollmers J."/>
            <person name="Rivas-Marin E."/>
            <person name="Kohn T."/>
            <person name="Peeters S.H."/>
            <person name="Heuer A."/>
            <person name="Rast P."/>
            <person name="Oberbeckmann S."/>
            <person name="Bunk B."/>
            <person name="Jeske O."/>
            <person name="Meyerdierks A."/>
            <person name="Storesund J.E."/>
            <person name="Kallscheuer N."/>
            <person name="Luecker S."/>
            <person name="Lage O.M."/>
            <person name="Pohl T."/>
            <person name="Merkel B.J."/>
            <person name="Hornburger P."/>
            <person name="Mueller R.-W."/>
            <person name="Bruemmer F."/>
            <person name="Labrenz M."/>
            <person name="Spormann A.M."/>
            <person name="Op den Camp H."/>
            <person name="Overmann J."/>
            <person name="Amann R."/>
            <person name="Jetten M.S.M."/>
            <person name="Mascher T."/>
            <person name="Medema M.H."/>
            <person name="Devos D.P."/>
            <person name="Kaster A.-K."/>
            <person name="Ovreas L."/>
            <person name="Rohde M."/>
            <person name="Galperin M.Y."/>
            <person name="Jogler C."/>
        </authorList>
    </citation>
    <scope>NUCLEOTIDE SEQUENCE [LARGE SCALE GENOMIC DNA]</scope>
    <source>
        <strain evidence="1 2">V6</strain>
    </source>
</reference>
<organism evidence="1 2">
    <name type="scientific">Gimesia chilikensis</name>
    <dbReference type="NCBI Taxonomy" id="2605989"/>
    <lineage>
        <taxon>Bacteria</taxon>
        <taxon>Pseudomonadati</taxon>
        <taxon>Planctomycetota</taxon>
        <taxon>Planctomycetia</taxon>
        <taxon>Planctomycetales</taxon>
        <taxon>Planctomycetaceae</taxon>
        <taxon>Gimesia</taxon>
    </lineage>
</organism>
<proteinExistence type="predicted"/>
<accession>A0A517WJL7</accession>
<dbReference type="AlphaFoldDB" id="A0A517WJL7"/>
<dbReference type="RefSeq" id="WP_145043744.1">
    <property type="nucleotide sequence ID" value="NZ_CP036347.1"/>
</dbReference>
<dbReference type="EMBL" id="CP036347">
    <property type="protein sequence ID" value="QDU05439.1"/>
    <property type="molecule type" value="Genomic_DNA"/>
</dbReference>
<evidence type="ECO:0000313" key="2">
    <source>
        <dbReference type="Proteomes" id="UP000320722"/>
    </source>
</evidence>
<evidence type="ECO:0000313" key="1">
    <source>
        <dbReference type="EMBL" id="QDU05439.1"/>
    </source>
</evidence>
<dbReference type="Proteomes" id="UP000320722">
    <property type="component" value="Chromosome"/>
</dbReference>
<protein>
    <submittedName>
        <fullName evidence="1">Uncharacterized protein</fullName>
    </submittedName>
</protein>
<sequence length="138" mass="15301">MQRVSAPRVIDGCEVFRAAYFNGRGDGSRCYIARRGEYTAHGDSVAAAVRDVPFKELQENFDSDQLVKKIKSCGIVTFTEYPLLTGACGSGLRAGINPLLEFYSFQFKWILLSLRSRRISIHASENSAASSDDLHETC</sequence>